<dbReference type="InterPro" id="IPR044068">
    <property type="entry name" value="CB"/>
</dbReference>
<dbReference type="STRING" id="1122938.SAMN05660772_00978"/>
<evidence type="ECO:0000256" key="1">
    <source>
        <dbReference type="ARBA" id="ARBA00008857"/>
    </source>
</evidence>
<evidence type="ECO:0000256" key="2">
    <source>
        <dbReference type="ARBA" id="ARBA00022908"/>
    </source>
</evidence>
<keyword evidence="4" id="KW-0233">DNA recombination</keyword>
<dbReference type="PANTHER" id="PTHR30629">
    <property type="entry name" value="PROPHAGE INTEGRASE"/>
    <property type="match status" value="1"/>
</dbReference>
<comment type="similarity">
    <text evidence="1">Belongs to the 'phage' integrase family.</text>
</comment>
<dbReference type="GO" id="GO:0003677">
    <property type="term" value="F:DNA binding"/>
    <property type="evidence" value="ECO:0007669"/>
    <property type="project" value="UniProtKB-UniRule"/>
</dbReference>
<reference evidence="9" key="1">
    <citation type="submission" date="2017-04" db="EMBL/GenBank/DDBJ databases">
        <authorList>
            <person name="Varghese N."/>
            <person name="Submissions S."/>
        </authorList>
    </citation>
    <scope>NUCLEOTIDE SEQUENCE [LARGE SCALE GENOMIC DNA]</scope>
    <source>
        <strain evidence="9">DSM 23072</strain>
    </source>
</reference>
<accession>A0A1W1V2F7</accession>
<evidence type="ECO:0000259" key="6">
    <source>
        <dbReference type="PROSITE" id="PS51898"/>
    </source>
</evidence>
<sequence>MARRVIPLIDSEIKNAKPKAKEYLLSDGGGLHLLVSPKGGKLWRFIYVQPYTKKRLKMGLGRYPDLSLIEARKIRDEYNALLVLNIDPQEHRKQLEQTEADSKNRTFKRLAEEWFNDRKQKANYSDRTAEDTWAMFERHILPALGNYPIGEITPLVAINAFKPLEKAGKLETVKKIISNVNNVMRYVLHRGMISHNPLTEIGKEFDKPVSQGMKTIQPEELKEFLYGFYRARDEQRFNPLSFYAVMLVVLTGGRPSEIARAKWQDVDLENQLWHYRVQKGNKNLPEGRLHTVTLSRQATAIFSKLKAIQTALDMNSEFVFASFIAKDGHLTIEAMRKAIIKGIGEKRLTTHGIRHLFSTSLNEQDYKADWIERALSHKQNKDKNQIRRTYDKSLYLKQRAEMLQQWADYVESQAPALIVTESIN</sequence>
<dbReference type="InterPro" id="IPR013762">
    <property type="entry name" value="Integrase-like_cat_sf"/>
</dbReference>
<dbReference type="Pfam" id="PF13356">
    <property type="entry name" value="Arm-DNA-bind_3"/>
    <property type="match status" value="1"/>
</dbReference>
<feature type="domain" description="Core-binding (CB)" evidence="7">
    <location>
        <begin position="105"/>
        <end position="188"/>
    </location>
</feature>
<dbReference type="InterPro" id="IPR002104">
    <property type="entry name" value="Integrase_catalytic"/>
</dbReference>
<keyword evidence="9" id="KW-1185">Reference proteome</keyword>
<dbReference type="Gene3D" id="1.10.443.10">
    <property type="entry name" value="Intergrase catalytic core"/>
    <property type="match status" value="1"/>
</dbReference>
<evidence type="ECO:0000256" key="3">
    <source>
        <dbReference type="ARBA" id="ARBA00023125"/>
    </source>
</evidence>
<name>A0A1W1V2F7_9PAST</name>
<gene>
    <name evidence="8" type="ORF">SAMN05660772_00978</name>
</gene>
<dbReference type="Gene3D" id="1.10.150.130">
    <property type="match status" value="1"/>
</dbReference>
<dbReference type="InterPro" id="IPR038488">
    <property type="entry name" value="Integrase_DNA-bd_sf"/>
</dbReference>
<dbReference type="EMBL" id="FWWV01000035">
    <property type="protein sequence ID" value="SMB87480.1"/>
    <property type="molecule type" value="Genomic_DNA"/>
</dbReference>
<keyword evidence="3 5" id="KW-0238">DNA-binding</keyword>
<dbReference type="PROSITE" id="PS51900">
    <property type="entry name" value="CB"/>
    <property type="match status" value="1"/>
</dbReference>
<dbReference type="Proteomes" id="UP000192408">
    <property type="component" value="Unassembled WGS sequence"/>
</dbReference>
<dbReference type="Gene3D" id="3.30.160.390">
    <property type="entry name" value="Integrase, DNA-binding domain"/>
    <property type="match status" value="1"/>
</dbReference>
<dbReference type="GO" id="GO:0015074">
    <property type="term" value="P:DNA integration"/>
    <property type="evidence" value="ECO:0007669"/>
    <property type="project" value="UniProtKB-KW"/>
</dbReference>
<dbReference type="PANTHER" id="PTHR30629:SF6">
    <property type="entry name" value="PROPHAGE INTEGRASE INTA-RELATED"/>
    <property type="match status" value="1"/>
</dbReference>
<dbReference type="InterPro" id="IPR050808">
    <property type="entry name" value="Phage_Integrase"/>
</dbReference>
<dbReference type="GO" id="GO:0006310">
    <property type="term" value="P:DNA recombination"/>
    <property type="evidence" value="ECO:0007669"/>
    <property type="project" value="UniProtKB-KW"/>
</dbReference>
<dbReference type="RefSeq" id="WP_084257532.1">
    <property type="nucleotide sequence ID" value="NZ_FWWV01000035.1"/>
</dbReference>
<proteinExistence type="inferred from homology"/>
<dbReference type="PROSITE" id="PS51898">
    <property type="entry name" value="TYR_RECOMBINASE"/>
    <property type="match status" value="1"/>
</dbReference>
<evidence type="ECO:0000256" key="5">
    <source>
        <dbReference type="PROSITE-ProRule" id="PRU01248"/>
    </source>
</evidence>
<evidence type="ECO:0000313" key="8">
    <source>
        <dbReference type="EMBL" id="SMB87480.1"/>
    </source>
</evidence>
<dbReference type="InterPro" id="IPR011010">
    <property type="entry name" value="DNA_brk_join_enz"/>
</dbReference>
<dbReference type="AlphaFoldDB" id="A0A1W1V2F7"/>
<dbReference type="CDD" id="cd00801">
    <property type="entry name" value="INT_P4_C"/>
    <property type="match status" value="1"/>
</dbReference>
<evidence type="ECO:0000256" key="4">
    <source>
        <dbReference type="ARBA" id="ARBA00023172"/>
    </source>
</evidence>
<dbReference type="InterPro" id="IPR025166">
    <property type="entry name" value="Integrase_DNA_bind_dom"/>
</dbReference>
<dbReference type="Pfam" id="PF22022">
    <property type="entry name" value="Phage_int_M"/>
    <property type="match status" value="1"/>
</dbReference>
<evidence type="ECO:0000259" key="7">
    <source>
        <dbReference type="PROSITE" id="PS51900"/>
    </source>
</evidence>
<dbReference type="InterPro" id="IPR053876">
    <property type="entry name" value="Phage_int_M"/>
</dbReference>
<dbReference type="SUPFAM" id="SSF56349">
    <property type="entry name" value="DNA breaking-rejoining enzymes"/>
    <property type="match status" value="1"/>
</dbReference>
<evidence type="ECO:0000313" key="9">
    <source>
        <dbReference type="Proteomes" id="UP000192408"/>
    </source>
</evidence>
<dbReference type="InterPro" id="IPR010998">
    <property type="entry name" value="Integrase_recombinase_N"/>
</dbReference>
<dbReference type="Pfam" id="PF00589">
    <property type="entry name" value="Phage_integrase"/>
    <property type="match status" value="1"/>
</dbReference>
<feature type="domain" description="Tyr recombinase" evidence="6">
    <location>
        <begin position="211"/>
        <end position="403"/>
    </location>
</feature>
<organism evidence="8 9">
    <name type="scientific">Pasteurella testudinis DSM 23072</name>
    <dbReference type="NCBI Taxonomy" id="1122938"/>
    <lineage>
        <taxon>Bacteria</taxon>
        <taxon>Pseudomonadati</taxon>
        <taxon>Pseudomonadota</taxon>
        <taxon>Gammaproteobacteria</taxon>
        <taxon>Pasteurellales</taxon>
        <taxon>Pasteurellaceae</taxon>
        <taxon>Pasteurella</taxon>
    </lineage>
</organism>
<protein>
    <submittedName>
        <fullName evidence="8">Integrase</fullName>
    </submittedName>
</protein>
<keyword evidence="2" id="KW-0229">DNA integration</keyword>